<dbReference type="EMBL" id="CM000833">
    <property type="protein sequence ID" value="EET05430.1"/>
    <property type="molecule type" value="Genomic_DNA"/>
</dbReference>
<accession>A0A0E1VWW8</accession>
<dbReference type="AlphaFoldDB" id="A0A0E1VWW8"/>
<proteinExistence type="predicted"/>
<organism evidence="1 2">
    <name type="scientific">Burkholderia pseudomallei 1710a</name>
    <dbReference type="NCBI Taxonomy" id="320371"/>
    <lineage>
        <taxon>Bacteria</taxon>
        <taxon>Pseudomonadati</taxon>
        <taxon>Pseudomonadota</taxon>
        <taxon>Betaproteobacteria</taxon>
        <taxon>Burkholderiales</taxon>
        <taxon>Burkholderiaceae</taxon>
        <taxon>Burkholderia</taxon>
        <taxon>pseudomallei group</taxon>
    </lineage>
</organism>
<evidence type="ECO:0000313" key="1">
    <source>
        <dbReference type="EMBL" id="EET05430.1"/>
    </source>
</evidence>
<protein>
    <submittedName>
        <fullName evidence="1">Uncharacterized protein</fullName>
    </submittedName>
</protein>
<gene>
    <name evidence="1" type="ORF">BURPS1710A_A0451</name>
</gene>
<dbReference type="HOGENOM" id="CLU_3150421_0_0_4"/>
<reference evidence="2" key="1">
    <citation type="submission" date="2007-08" db="EMBL/GenBank/DDBJ databases">
        <title>Annotation of Burkholderia pseudomallei 1710a.</title>
        <authorList>
            <person name="Harkins D.M."/>
            <person name="DeShazer D."/>
            <person name="Woods D.E."/>
            <person name="Brinkac L.M."/>
            <person name="Brown K.A."/>
            <person name="Hung G.C."/>
            <person name="Tuanyok A."/>
            <person name="Zhang B."/>
            <person name="Nierman W.C."/>
        </authorList>
    </citation>
    <scope>NUCLEOTIDE SEQUENCE [LARGE SCALE GENOMIC DNA]</scope>
    <source>
        <strain evidence="2">1710a</strain>
    </source>
</reference>
<evidence type="ECO:0000313" key="2">
    <source>
        <dbReference type="Proteomes" id="UP000001812"/>
    </source>
</evidence>
<name>A0A0E1VWW8_BURPE</name>
<reference evidence="1 2" key="2">
    <citation type="submission" date="2009-05" db="EMBL/GenBank/DDBJ databases">
        <authorList>
            <person name="Harkins D.M."/>
            <person name="DeShazer D."/>
            <person name="Woods D.E."/>
            <person name="Brinkac L.M."/>
            <person name="Brown K.A."/>
            <person name="Hung G.C."/>
            <person name="Tuanyok A."/>
            <person name="Zhang B."/>
            <person name="Nierman W.C."/>
        </authorList>
    </citation>
    <scope>NUCLEOTIDE SEQUENCE [LARGE SCALE GENOMIC DNA]</scope>
    <source>
        <strain evidence="1 2">1710a</strain>
    </source>
</reference>
<dbReference type="Proteomes" id="UP000001812">
    <property type="component" value="Chromosome II"/>
</dbReference>
<sequence length="48" mass="5375">MSRIEAACVACRRLIISFSIGFDRFDFAPRDARCDFVIILASGYTRSG</sequence>